<organism evidence="3 4">
    <name type="scientific">Acinetobacter boissieri</name>
    <dbReference type="NCBI Taxonomy" id="1219383"/>
    <lineage>
        <taxon>Bacteria</taxon>
        <taxon>Pseudomonadati</taxon>
        <taxon>Pseudomonadota</taxon>
        <taxon>Gammaproteobacteria</taxon>
        <taxon>Moraxellales</taxon>
        <taxon>Moraxellaceae</taxon>
        <taxon>Acinetobacter</taxon>
    </lineage>
</organism>
<proteinExistence type="predicted"/>
<dbReference type="AlphaFoldDB" id="A0A1G6GJH1"/>
<dbReference type="EMBL" id="FMYL01000001">
    <property type="protein sequence ID" value="SDB81885.1"/>
    <property type="molecule type" value="Genomic_DNA"/>
</dbReference>
<dbReference type="GO" id="GO:0016158">
    <property type="term" value="F:inositol hexakisphosphate 3-phosphatase activity"/>
    <property type="evidence" value="ECO:0007669"/>
    <property type="project" value="InterPro"/>
</dbReference>
<dbReference type="InterPro" id="IPR011042">
    <property type="entry name" value="6-blade_b-propeller_TolB-like"/>
</dbReference>
<evidence type="ECO:0000259" key="2">
    <source>
        <dbReference type="PROSITE" id="PS51662"/>
    </source>
</evidence>
<evidence type="ECO:0000256" key="1">
    <source>
        <dbReference type="SAM" id="SignalP"/>
    </source>
</evidence>
<feature type="domain" description="BPP" evidence="2">
    <location>
        <begin position="329"/>
        <end position="653"/>
    </location>
</feature>
<gene>
    <name evidence="3" type="ORF">SAMN05421733_101229</name>
</gene>
<dbReference type="RefSeq" id="WP_244518105.1">
    <property type="nucleotide sequence ID" value="NZ_FMYL01000001.1"/>
</dbReference>
<dbReference type="SUPFAM" id="SSF50956">
    <property type="entry name" value="Thermostable phytase (3-phytase)"/>
    <property type="match status" value="2"/>
</dbReference>
<dbReference type="Proteomes" id="UP000242501">
    <property type="component" value="Unassembled WGS sequence"/>
</dbReference>
<dbReference type="PROSITE" id="PS51662">
    <property type="entry name" value="BP_PHYTASE"/>
    <property type="match status" value="2"/>
</dbReference>
<dbReference type="PROSITE" id="PS51257">
    <property type="entry name" value="PROKAR_LIPOPROTEIN"/>
    <property type="match status" value="1"/>
</dbReference>
<protein>
    <submittedName>
        <fullName evidence="3">3-phytase</fullName>
    </submittedName>
</protein>
<feature type="signal peptide" evidence="1">
    <location>
        <begin position="1"/>
        <end position="21"/>
    </location>
</feature>
<keyword evidence="4" id="KW-1185">Reference proteome</keyword>
<evidence type="ECO:0000313" key="3">
    <source>
        <dbReference type="EMBL" id="SDB81885.1"/>
    </source>
</evidence>
<keyword evidence="1" id="KW-0732">Signal</keyword>
<accession>A0A1G6GJH1</accession>
<dbReference type="Pfam" id="PF02333">
    <property type="entry name" value="Phytase"/>
    <property type="match status" value="2"/>
</dbReference>
<dbReference type="InterPro" id="IPR003431">
    <property type="entry name" value="B-propeller_Phytase"/>
</dbReference>
<name>A0A1G6GJH1_9GAMM</name>
<dbReference type="STRING" id="1219383.SAMN05421733_101229"/>
<feature type="chain" id="PRO_5017478021" evidence="1">
    <location>
        <begin position="22"/>
        <end position="657"/>
    </location>
</feature>
<reference evidence="4" key="1">
    <citation type="submission" date="2016-09" db="EMBL/GenBank/DDBJ databases">
        <authorList>
            <person name="Varghese N."/>
            <person name="Submissions S."/>
        </authorList>
    </citation>
    <scope>NUCLEOTIDE SEQUENCE [LARGE SCALE GENOMIC DNA]</scope>
    <source>
        <strain evidence="4">ANC 4422</strain>
    </source>
</reference>
<dbReference type="Gene3D" id="2.120.10.30">
    <property type="entry name" value="TolB, C-terminal domain"/>
    <property type="match status" value="2"/>
</dbReference>
<sequence>MFKTTLLISSMALILSACSQAPEHKEAVVSASQVHSGHTVLEFKTMEDKAFKVEAVQHLAVAAWPEAFVIQSSKNQGLRILDQQNKVLTQLEGKFGSVGYRVLDASQILVQVVDLSTQQAMTSTFNFKTNTWSKMTALPKTPFKIETLCLYENESKDLFSFLIGEQGQGEQWIIGQNGTTVVAPKLVRQLNLPVGSSACAVDQHKSKLLINEEGIGVWQYPADPEQPFTRQIVDLVQPHGQIQGTPAGMALVGKTAFMLDEKAHLMYQYEQKGKAWTYLKTWSLPEMKKPEQLQVWSEQDQVKFLVNDNHQLKIASLSEKEANIEPNTASVATTDVVTVQPEVQTVSVPHAGDAADDPAIWHNVKNPSQSRVLGTDKLGGLQVYDLQGKEVQYLPVGRLNNVDIRPNFMWGNERVDVAIATNRDQNSLHVFAIDQSTGKLSVLGEVATSLKDIYGICLYQNRDKDIFAIPNDKDGTFVQYQITGKNKQLQGTEVKRFAVKTQPEGCVVDDLNDRIFLGEEDHAVWSMSLLANNEALQKVIAVGEHGVKDDIEGMGIYQGKNHSYLVFSSQGNDSYVVVDATVPYQYRGRFKVGMNLEKNIDAISETDGLEVSNFAMGGVWQNGMFVAQDGHKRMPEGNQNFKYVPWSSIVQALKLPE</sequence>
<evidence type="ECO:0000313" key="4">
    <source>
        <dbReference type="Proteomes" id="UP000242501"/>
    </source>
</evidence>
<feature type="domain" description="BPP" evidence="2">
    <location>
        <begin position="15"/>
        <end position="324"/>
    </location>
</feature>